<dbReference type="eggNOG" id="KOG4658">
    <property type="taxonomic scope" value="Eukaryota"/>
</dbReference>
<dbReference type="InterPro" id="IPR036388">
    <property type="entry name" value="WH-like_DNA-bd_sf"/>
</dbReference>
<dbReference type="GO" id="GO:0043531">
    <property type="term" value="F:ADP binding"/>
    <property type="evidence" value="ECO:0007669"/>
    <property type="project" value="InterPro"/>
</dbReference>
<keyword evidence="3" id="KW-0547">Nucleotide-binding</keyword>
<dbReference type="InterPro" id="IPR050905">
    <property type="entry name" value="Plant_NBS-LRR"/>
</dbReference>
<keyword evidence="5" id="KW-0067">ATP-binding</keyword>
<dbReference type="OMA" id="HIGFPRS"/>
<dbReference type="PANTHER" id="PTHR33463:SF220">
    <property type="entry name" value="NB-ARC DOMAIN-CONTAINING PROTEIN"/>
    <property type="match status" value="1"/>
</dbReference>
<dbReference type="Pfam" id="PF00931">
    <property type="entry name" value="NB-ARC"/>
    <property type="match status" value="1"/>
</dbReference>
<dbReference type="InterPro" id="IPR042197">
    <property type="entry name" value="Apaf_helical"/>
</dbReference>
<evidence type="ECO:0000256" key="2">
    <source>
        <dbReference type="ARBA" id="ARBA00022737"/>
    </source>
</evidence>
<feature type="domain" description="NB-ARC" evidence="6">
    <location>
        <begin position="156"/>
        <end position="324"/>
    </location>
</feature>
<dbReference type="GO" id="GO:0006952">
    <property type="term" value="P:defense response"/>
    <property type="evidence" value="ECO:0007669"/>
    <property type="project" value="UniProtKB-KW"/>
</dbReference>
<evidence type="ECO:0000313" key="8">
    <source>
        <dbReference type="EMBL" id="KCW83387.1"/>
    </source>
</evidence>
<dbReference type="InterPro" id="IPR002182">
    <property type="entry name" value="NB-ARC"/>
</dbReference>
<keyword evidence="1" id="KW-0433">Leucine-rich repeat</keyword>
<sequence length="511" mass="58492">MDFASPLSDLVKHLWGLASNPLGYTCNLKDNVDLLRMETEDLNAKSEDVEARVKSKEDGGGVCRTREVVNWLGKVQIFLGRVDQVLQEARERDQIKCLDHCLPRNCWSGYKLGKTVDRMLNEARKLKKEEFNITLPLPPPPVLAIPMDETVGHDISFNKVWKWLVDQKEIGVIGLFGIGGVGKTTLMKRINNELLHANHGFEVVIWVVVSSRVNEDKIRDAIRERLDIKDEIWEQWSQDERIHHLSKFLTQKKFVLLIDDVWMKLDLSKIGVLRSCLENGSKVVFTTRLKEVCYQMKADEACEVQCLTQEEAMELFKNNVGKSTVHSHAEILELAKDIVLECKGLPLALIIAGQAMAGKDDPCEWRHALTTLRNKLHKLPRMEQEVYHILKFSYDSLGDATRQACFLYCCHFPEDYLIITNELIELWIGEGLLGDTNDVYHMRDEGASILGDLKRACLLESGPHKYAKPTVKMHHVIRDMATWIARDHGQRQNKLLVIENEEDMSAEMISK</sequence>
<dbReference type="InterPro" id="IPR027417">
    <property type="entry name" value="P-loop_NTPase"/>
</dbReference>
<dbReference type="InterPro" id="IPR058922">
    <property type="entry name" value="WHD_DRP"/>
</dbReference>
<feature type="domain" description="Disease resistance protein winged helix" evidence="7">
    <location>
        <begin position="412"/>
        <end position="481"/>
    </location>
</feature>
<evidence type="ECO:0000259" key="7">
    <source>
        <dbReference type="Pfam" id="PF23559"/>
    </source>
</evidence>
<reference evidence="8" key="1">
    <citation type="submission" date="2013-07" db="EMBL/GenBank/DDBJ databases">
        <title>The genome of Eucalyptus grandis.</title>
        <authorList>
            <person name="Schmutz J."/>
            <person name="Hayes R."/>
            <person name="Myburg A."/>
            <person name="Tuskan G."/>
            <person name="Grattapaglia D."/>
            <person name="Rokhsar D.S."/>
        </authorList>
    </citation>
    <scope>NUCLEOTIDE SEQUENCE</scope>
    <source>
        <tissue evidence="8">Leaf extractions</tissue>
    </source>
</reference>
<dbReference type="InParanoid" id="A0A059CYF9"/>
<dbReference type="FunFam" id="3.40.50.300:FF:001091">
    <property type="entry name" value="Probable disease resistance protein At1g61300"/>
    <property type="match status" value="1"/>
</dbReference>
<dbReference type="AlphaFoldDB" id="A0A059CYF9"/>
<evidence type="ECO:0000256" key="5">
    <source>
        <dbReference type="ARBA" id="ARBA00022840"/>
    </source>
</evidence>
<keyword evidence="2" id="KW-0677">Repeat</keyword>
<dbReference type="EMBL" id="KK198754">
    <property type="protein sequence ID" value="KCW83387.1"/>
    <property type="molecule type" value="Genomic_DNA"/>
</dbReference>
<dbReference type="Gramene" id="KCW83387">
    <property type="protein sequence ID" value="KCW83387"/>
    <property type="gene ID" value="EUGRSUZ_B00322"/>
</dbReference>
<evidence type="ECO:0000259" key="6">
    <source>
        <dbReference type="Pfam" id="PF00931"/>
    </source>
</evidence>
<dbReference type="PANTHER" id="PTHR33463">
    <property type="entry name" value="NB-ARC DOMAIN-CONTAINING PROTEIN-RELATED"/>
    <property type="match status" value="1"/>
</dbReference>
<dbReference type="Pfam" id="PF23559">
    <property type="entry name" value="WHD_DRP"/>
    <property type="match status" value="1"/>
</dbReference>
<dbReference type="Gene3D" id="1.10.8.430">
    <property type="entry name" value="Helical domain of apoptotic protease-activating factors"/>
    <property type="match status" value="1"/>
</dbReference>
<dbReference type="Gene3D" id="1.10.10.10">
    <property type="entry name" value="Winged helix-like DNA-binding domain superfamily/Winged helix DNA-binding domain"/>
    <property type="match status" value="1"/>
</dbReference>
<dbReference type="PRINTS" id="PR00364">
    <property type="entry name" value="DISEASERSIST"/>
</dbReference>
<keyword evidence="4" id="KW-0611">Plant defense</keyword>
<dbReference type="Gene3D" id="3.40.50.300">
    <property type="entry name" value="P-loop containing nucleotide triphosphate hydrolases"/>
    <property type="match status" value="1"/>
</dbReference>
<protein>
    <submittedName>
        <fullName evidence="8">Uncharacterized protein</fullName>
    </submittedName>
</protein>
<dbReference type="FunFam" id="1.10.10.10:FF:000322">
    <property type="entry name" value="Probable disease resistance protein At1g63360"/>
    <property type="match status" value="1"/>
</dbReference>
<organism evidence="8">
    <name type="scientific">Eucalyptus grandis</name>
    <name type="common">Flooded gum</name>
    <dbReference type="NCBI Taxonomy" id="71139"/>
    <lineage>
        <taxon>Eukaryota</taxon>
        <taxon>Viridiplantae</taxon>
        <taxon>Streptophyta</taxon>
        <taxon>Embryophyta</taxon>
        <taxon>Tracheophyta</taxon>
        <taxon>Spermatophyta</taxon>
        <taxon>Magnoliopsida</taxon>
        <taxon>eudicotyledons</taxon>
        <taxon>Gunneridae</taxon>
        <taxon>Pentapetalae</taxon>
        <taxon>rosids</taxon>
        <taxon>malvids</taxon>
        <taxon>Myrtales</taxon>
        <taxon>Myrtaceae</taxon>
        <taxon>Myrtoideae</taxon>
        <taxon>Eucalypteae</taxon>
        <taxon>Eucalyptus</taxon>
    </lineage>
</organism>
<dbReference type="GO" id="GO:0005524">
    <property type="term" value="F:ATP binding"/>
    <property type="evidence" value="ECO:0007669"/>
    <property type="project" value="UniProtKB-KW"/>
</dbReference>
<gene>
    <name evidence="8" type="ORF">EUGRSUZ_B00322</name>
</gene>
<name>A0A059CYF9_EUCGR</name>
<dbReference type="SUPFAM" id="SSF52540">
    <property type="entry name" value="P-loop containing nucleoside triphosphate hydrolases"/>
    <property type="match status" value="1"/>
</dbReference>
<dbReference type="FunFam" id="1.10.8.430:FF:000003">
    <property type="entry name" value="Probable disease resistance protein At5g66910"/>
    <property type="match status" value="1"/>
</dbReference>
<proteinExistence type="predicted"/>
<evidence type="ECO:0000256" key="4">
    <source>
        <dbReference type="ARBA" id="ARBA00022821"/>
    </source>
</evidence>
<evidence type="ECO:0000256" key="3">
    <source>
        <dbReference type="ARBA" id="ARBA00022741"/>
    </source>
</evidence>
<accession>A0A059CYF9</accession>
<evidence type="ECO:0000256" key="1">
    <source>
        <dbReference type="ARBA" id="ARBA00022614"/>
    </source>
</evidence>
<dbReference type="FunCoup" id="A0A059CYF9">
    <property type="interactions" value="1492"/>
</dbReference>